<feature type="domain" description="AtuA-like ferredoxin-fold" evidence="1">
    <location>
        <begin position="1"/>
        <end position="99"/>
    </location>
</feature>
<evidence type="ECO:0000313" key="3">
    <source>
        <dbReference type="Proteomes" id="UP001431784"/>
    </source>
</evidence>
<reference evidence="2" key="1">
    <citation type="submission" date="2023-02" db="EMBL/GenBank/DDBJ databases">
        <title>Description of Roseinatronobacter alkalisoli sp. nov., an alkaliphilic bacerium isolated from soda soil.</title>
        <authorList>
            <person name="Wei W."/>
        </authorList>
    </citation>
    <scope>NUCLEOTIDE SEQUENCE</scope>
    <source>
        <strain evidence="2">HJB301</strain>
    </source>
</reference>
<protein>
    <recommendedName>
        <fullName evidence="1">AtuA-like ferredoxin-fold domain-containing protein</fullName>
    </recommendedName>
</protein>
<dbReference type="InterPro" id="IPR056362">
    <property type="entry name" value="AtuA-like_ferredoxin_dom"/>
</dbReference>
<gene>
    <name evidence="2" type="ORF">PUT78_07925</name>
</gene>
<dbReference type="PANTHER" id="PTHR47708:SF2">
    <property type="entry name" value="SI:CH73-132F6.5"/>
    <property type="match status" value="1"/>
</dbReference>
<evidence type="ECO:0000313" key="2">
    <source>
        <dbReference type="EMBL" id="MDD7971024.1"/>
    </source>
</evidence>
<comment type="caution">
    <text evidence="2">The sequence shown here is derived from an EMBL/GenBank/DDBJ whole genome shotgun (WGS) entry which is preliminary data.</text>
</comment>
<organism evidence="2 3">
    <name type="scientific">Roseinatronobacter alkalisoli</name>
    <dbReference type="NCBI Taxonomy" id="3028235"/>
    <lineage>
        <taxon>Bacteria</taxon>
        <taxon>Pseudomonadati</taxon>
        <taxon>Pseudomonadota</taxon>
        <taxon>Alphaproteobacteria</taxon>
        <taxon>Rhodobacterales</taxon>
        <taxon>Paracoccaceae</taxon>
        <taxon>Roseinatronobacter</taxon>
    </lineage>
</organism>
<dbReference type="EMBL" id="JAQZSM010000005">
    <property type="protein sequence ID" value="MDD7971024.1"/>
    <property type="molecule type" value="Genomic_DNA"/>
</dbReference>
<name>A0ABT5T7C1_9RHOB</name>
<evidence type="ECO:0000259" key="1">
    <source>
        <dbReference type="Pfam" id="PF23544"/>
    </source>
</evidence>
<dbReference type="RefSeq" id="WP_274351711.1">
    <property type="nucleotide sequence ID" value="NZ_JAQZSM010000005.1"/>
</dbReference>
<dbReference type="PANTHER" id="PTHR47708">
    <property type="match status" value="1"/>
</dbReference>
<sequence length="110" mass="11882">MRLRELAHSRTGDKGDTSNISVIAFDLADFALIAREVTAARVSEHFRGFVTGDVLRYELPQLGALNFVMRGALRGGVTRSLALDAHGKCLGSAILDLEIEDAAAGYECMK</sequence>
<keyword evidence="3" id="KW-1185">Reference proteome</keyword>
<accession>A0ABT5T7C1</accession>
<dbReference type="Proteomes" id="UP001431784">
    <property type="component" value="Unassembled WGS sequence"/>
</dbReference>
<dbReference type="Pfam" id="PF23544">
    <property type="entry name" value="AtuA_ferredoxin"/>
    <property type="match status" value="1"/>
</dbReference>
<proteinExistence type="predicted"/>